<feature type="region of interest" description="Disordered" evidence="1">
    <location>
        <begin position="1"/>
        <end position="59"/>
    </location>
</feature>
<proteinExistence type="predicted"/>
<reference evidence="2" key="1">
    <citation type="submission" date="2025-08" db="UniProtKB">
        <authorList>
            <consortium name="Ensembl"/>
        </authorList>
    </citation>
    <scope>IDENTIFICATION</scope>
</reference>
<evidence type="ECO:0000256" key="1">
    <source>
        <dbReference type="SAM" id="MobiDB-lite"/>
    </source>
</evidence>
<dbReference type="AlphaFoldDB" id="A0A8B9NHI2"/>
<keyword evidence="3" id="KW-1185">Reference proteome</keyword>
<dbReference type="Ensembl" id="ENSANIT00000023784.1">
    <property type="protein sequence ID" value="ENSANIP00000023016.1"/>
    <property type="gene ID" value="ENSANIG00000015664.1"/>
</dbReference>
<sequence>MPKYCRAPHCSNAVGQARPPPRSFYKSVPGRPAGTEGMASARNPAHRGEGPGRGLGPRL</sequence>
<evidence type="ECO:0000313" key="2">
    <source>
        <dbReference type="Ensembl" id="ENSANIP00000023016.1"/>
    </source>
</evidence>
<reference evidence="2" key="2">
    <citation type="submission" date="2025-09" db="UniProtKB">
        <authorList>
            <consortium name="Ensembl"/>
        </authorList>
    </citation>
    <scope>IDENTIFICATION</scope>
</reference>
<organism evidence="2 3">
    <name type="scientific">Accipiter nisus</name>
    <name type="common">Eurasian sparrowhawk</name>
    <dbReference type="NCBI Taxonomy" id="211598"/>
    <lineage>
        <taxon>Eukaryota</taxon>
        <taxon>Metazoa</taxon>
        <taxon>Chordata</taxon>
        <taxon>Craniata</taxon>
        <taxon>Vertebrata</taxon>
        <taxon>Euteleostomi</taxon>
        <taxon>Archelosauria</taxon>
        <taxon>Archosauria</taxon>
        <taxon>Dinosauria</taxon>
        <taxon>Saurischia</taxon>
        <taxon>Theropoda</taxon>
        <taxon>Coelurosauria</taxon>
        <taxon>Aves</taxon>
        <taxon>Neognathae</taxon>
        <taxon>Neoaves</taxon>
        <taxon>Telluraves</taxon>
        <taxon>Accipitrimorphae</taxon>
        <taxon>Accipitriformes</taxon>
        <taxon>Accipitridae</taxon>
        <taxon>Accipitrinae</taxon>
        <taxon>Accipiter</taxon>
    </lineage>
</organism>
<dbReference type="Proteomes" id="UP000694541">
    <property type="component" value="Unplaced"/>
</dbReference>
<name>A0A8B9NHI2_9AVES</name>
<accession>A0A8B9NHI2</accession>
<evidence type="ECO:0000313" key="3">
    <source>
        <dbReference type="Proteomes" id="UP000694541"/>
    </source>
</evidence>
<protein>
    <submittedName>
        <fullName evidence="2">Uncharacterized protein</fullName>
    </submittedName>
</protein>